<sequence length="418" mass="47107">MNSMERKLDAYAELVVRTGVNLQSGQTLFIQSSITAADFVHRVMRFAYQAGASYVHVDWQDETGTRIWYEMAPEEELAKRPDWMVRVYNQLLDQNAAFLYVLSPFLEDMDGIAPNRLDLGSDALYAATADVTNRLMNNEASWTVMAVATKPWADKVFPEIAEDKRVERLWETLFDVLGLNQENPLTVWEKRMKALAEKAAQLNKESFRFLHYKGPGIDLAVELPVSHRWLSGRLENKQGVFFTGNLPTEELYTTPLKRGVNGFFKGTKPFTFEGNVVTDFSLTFKNGEVVEIESMDGADELRRMLQFDEGARFAGEVALVPVHSPVARSGRLFYQPLLDENASCHIALGHAYSSALAAGQELTAQEREEAGINSSGVHYDLMIGSETLFVTGERWDGTMVPIFEKGDWANTFKGEDER</sequence>
<evidence type="ECO:0000256" key="2">
    <source>
        <dbReference type="ARBA" id="ARBA00001946"/>
    </source>
</evidence>
<evidence type="ECO:0000256" key="9">
    <source>
        <dbReference type="ARBA" id="ARBA00023049"/>
    </source>
</evidence>
<reference evidence="10" key="3">
    <citation type="submission" date="2017-03" db="EMBL/GenBank/DDBJ databases">
        <authorList>
            <person name="Dastager S.G."/>
            <person name="Neurgaonkar P.S."/>
            <person name="Dharne M.S."/>
        </authorList>
    </citation>
    <scope>NUCLEOTIDE SEQUENCE</scope>
    <source>
        <strain evidence="10">DSM 25145</strain>
    </source>
</reference>
<organism evidence="11 12">
    <name type="scientific">Domibacillus enclensis</name>
    <dbReference type="NCBI Taxonomy" id="1017273"/>
    <lineage>
        <taxon>Bacteria</taxon>
        <taxon>Bacillati</taxon>
        <taxon>Bacillota</taxon>
        <taxon>Bacilli</taxon>
        <taxon>Bacillales</taxon>
        <taxon>Bacillaceae</taxon>
        <taxon>Domibacillus</taxon>
    </lineage>
</organism>
<proteinExistence type="inferred from homology"/>
<protein>
    <submittedName>
        <fullName evidence="11">Aminopeptidase</fullName>
    </submittedName>
</protein>
<evidence type="ECO:0000313" key="11">
    <source>
        <dbReference type="EMBL" id="SIQ32747.1"/>
    </source>
</evidence>
<dbReference type="PANTHER" id="PTHR34448">
    <property type="entry name" value="AMINOPEPTIDASE"/>
    <property type="match status" value="1"/>
</dbReference>
<name>A0A1N6RVA3_9BACI</name>
<dbReference type="Pfam" id="PF02073">
    <property type="entry name" value="Peptidase_M29"/>
    <property type="match status" value="1"/>
</dbReference>
<reference evidence="13" key="2">
    <citation type="submission" date="2017-03" db="EMBL/GenBank/DDBJ databases">
        <title>Bacillus sp. V-88(T) DSM27956, whole genome shotgun sequencing project.</title>
        <authorList>
            <person name="Dastager S.G."/>
            <person name="Neurgaonkar P.S."/>
            <person name="Dharne M.S."/>
        </authorList>
    </citation>
    <scope>NUCLEOTIDE SEQUENCE [LARGE SCALE GENOMIC DNA]</scope>
    <source>
        <strain evidence="13">DSM 25145</strain>
    </source>
</reference>
<keyword evidence="13" id="KW-1185">Reference proteome</keyword>
<dbReference type="EMBL" id="FTLX01000002">
    <property type="protein sequence ID" value="SIQ32747.1"/>
    <property type="molecule type" value="Genomic_DNA"/>
</dbReference>
<keyword evidence="5 11" id="KW-0031">Aminopeptidase</keyword>
<evidence type="ECO:0000256" key="7">
    <source>
        <dbReference type="ARBA" id="ARBA00022723"/>
    </source>
</evidence>
<evidence type="ECO:0000256" key="4">
    <source>
        <dbReference type="ARBA" id="ARBA00008236"/>
    </source>
</evidence>
<evidence type="ECO:0000256" key="6">
    <source>
        <dbReference type="ARBA" id="ARBA00022670"/>
    </source>
</evidence>
<dbReference type="Proteomes" id="UP000186385">
    <property type="component" value="Unassembled WGS sequence"/>
</dbReference>
<comment type="similarity">
    <text evidence="4">Belongs to the peptidase M29 family.</text>
</comment>
<keyword evidence="9" id="KW-0482">Metalloprotease</keyword>
<evidence type="ECO:0000256" key="5">
    <source>
        <dbReference type="ARBA" id="ARBA00022438"/>
    </source>
</evidence>
<dbReference type="GO" id="GO:0046872">
    <property type="term" value="F:metal ion binding"/>
    <property type="evidence" value="ECO:0007669"/>
    <property type="project" value="UniProtKB-KW"/>
</dbReference>
<evidence type="ECO:0000256" key="8">
    <source>
        <dbReference type="ARBA" id="ARBA00022801"/>
    </source>
</evidence>
<keyword evidence="7" id="KW-0479">Metal-binding</keyword>
<comment type="cofactor">
    <cofactor evidence="2">
        <name>Mg(2+)</name>
        <dbReference type="ChEBI" id="CHEBI:18420"/>
    </cofactor>
</comment>
<dbReference type="InterPro" id="IPR035097">
    <property type="entry name" value="M29_N-terminal"/>
</dbReference>
<evidence type="ECO:0000313" key="10">
    <source>
        <dbReference type="EMBL" id="OXS79148.1"/>
    </source>
</evidence>
<dbReference type="EMBL" id="MWSK01000002">
    <property type="protein sequence ID" value="OXS79148.1"/>
    <property type="molecule type" value="Genomic_DNA"/>
</dbReference>
<gene>
    <name evidence="10" type="ORF">B1B05_05070</name>
    <name evidence="11" type="ORF">SAMN05443094_102228</name>
</gene>
<dbReference type="SUPFAM" id="SSF144052">
    <property type="entry name" value="Thermophilic metalloprotease-like"/>
    <property type="match status" value="1"/>
</dbReference>
<reference evidence="11 12" key="1">
    <citation type="submission" date="2017-01" db="EMBL/GenBank/DDBJ databases">
        <authorList>
            <person name="Mah S.A."/>
            <person name="Swanson W.J."/>
            <person name="Moy G.W."/>
            <person name="Vacquier V.D."/>
        </authorList>
    </citation>
    <scope>NUCLEOTIDE SEQUENCE [LARGE SCALE GENOMIC DNA]</scope>
    <source>
        <strain evidence="11 12">NIO-1016</strain>
    </source>
</reference>
<dbReference type="GO" id="GO:0008237">
    <property type="term" value="F:metallopeptidase activity"/>
    <property type="evidence" value="ECO:0007669"/>
    <property type="project" value="UniProtKB-KW"/>
</dbReference>
<evidence type="ECO:0000313" key="13">
    <source>
        <dbReference type="Proteomes" id="UP000215545"/>
    </source>
</evidence>
<dbReference type="GO" id="GO:0004177">
    <property type="term" value="F:aminopeptidase activity"/>
    <property type="evidence" value="ECO:0007669"/>
    <property type="project" value="UniProtKB-KW"/>
</dbReference>
<dbReference type="PRINTS" id="PR00919">
    <property type="entry name" value="THERMOPTASE"/>
</dbReference>
<accession>A0A1N6RVA3</accession>
<dbReference type="Gene3D" id="3.40.1830.10">
    <property type="entry name" value="Thermophilic metalloprotease (M29)"/>
    <property type="match status" value="1"/>
</dbReference>
<dbReference type="PANTHER" id="PTHR34448:SF3">
    <property type="entry name" value="AMINOPEPTIDASE AMPS"/>
    <property type="match status" value="1"/>
</dbReference>
<dbReference type="AlphaFoldDB" id="A0A1N6RVA3"/>
<comment type="cofactor">
    <cofactor evidence="3">
        <name>Zn(2+)</name>
        <dbReference type="ChEBI" id="CHEBI:29105"/>
    </cofactor>
</comment>
<dbReference type="OrthoDB" id="9803993at2"/>
<dbReference type="InterPro" id="IPR000787">
    <property type="entry name" value="Peptidase_M29"/>
</dbReference>
<evidence type="ECO:0000256" key="3">
    <source>
        <dbReference type="ARBA" id="ARBA00001947"/>
    </source>
</evidence>
<evidence type="ECO:0000256" key="1">
    <source>
        <dbReference type="ARBA" id="ARBA00001941"/>
    </source>
</evidence>
<dbReference type="InterPro" id="IPR052170">
    <property type="entry name" value="M29_Exopeptidase"/>
</dbReference>
<comment type="cofactor">
    <cofactor evidence="1">
        <name>Co(2+)</name>
        <dbReference type="ChEBI" id="CHEBI:48828"/>
    </cofactor>
</comment>
<keyword evidence="6" id="KW-0645">Protease</keyword>
<keyword evidence="8" id="KW-0378">Hydrolase</keyword>
<dbReference type="Proteomes" id="UP000215545">
    <property type="component" value="Unassembled WGS sequence"/>
</dbReference>
<evidence type="ECO:0000313" key="12">
    <source>
        <dbReference type="Proteomes" id="UP000186385"/>
    </source>
</evidence>
<dbReference type="GO" id="GO:0006508">
    <property type="term" value="P:proteolysis"/>
    <property type="evidence" value="ECO:0007669"/>
    <property type="project" value="UniProtKB-KW"/>
</dbReference>